<dbReference type="GO" id="GO:0030288">
    <property type="term" value="C:outer membrane-bounded periplasmic space"/>
    <property type="evidence" value="ECO:0007669"/>
    <property type="project" value="TreeGrafter"/>
</dbReference>
<feature type="domain" description="Fe/B12 periplasmic-binding" evidence="9">
    <location>
        <begin position="391"/>
        <end position="647"/>
    </location>
</feature>
<evidence type="ECO:0000313" key="11">
    <source>
        <dbReference type="Proteomes" id="UP000316882"/>
    </source>
</evidence>
<keyword evidence="6" id="KW-0238">DNA-binding</keyword>
<evidence type="ECO:0000259" key="9">
    <source>
        <dbReference type="PROSITE" id="PS50983"/>
    </source>
</evidence>
<evidence type="ECO:0000256" key="1">
    <source>
        <dbReference type="ARBA" id="ARBA00004196"/>
    </source>
</evidence>
<gene>
    <name evidence="10" type="ORF">BPA01_17560</name>
</gene>
<dbReference type="Pfam" id="PF01497">
    <property type="entry name" value="Peripla_BP_2"/>
    <property type="match status" value="1"/>
</dbReference>
<accession>A0A4Y3PJM8</accession>
<dbReference type="InterPro" id="IPR051313">
    <property type="entry name" value="Bact_iron-sidero_bind"/>
</dbReference>
<dbReference type="Gene3D" id="1.10.10.60">
    <property type="entry name" value="Homeodomain-like"/>
    <property type="match status" value="2"/>
</dbReference>
<dbReference type="EMBL" id="BJMH01000006">
    <property type="protein sequence ID" value="GEB32176.1"/>
    <property type="molecule type" value="Genomic_DNA"/>
</dbReference>
<keyword evidence="5" id="KW-0805">Transcription regulation</keyword>
<keyword evidence="4" id="KW-0732">Signal</keyword>
<reference evidence="10 11" key="1">
    <citation type="submission" date="2019-06" db="EMBL/GenBank/DDBJ databases">
        <title>Whole genome shotgun sequence of Brevibacillus parabrevis NBRC 12334.</title>
        <authorList>
            <person name="Hosoyama A."/>
            <person name="Uohara A."/>
            <person name="Ohji S."/>
            <person name="Ichikawa N."/>
        </authorList>
    </citation>
    <scope>NUCLEOTIDE SEQUENCE [LARGE SCALE GENOMIC DNA]</scope>
    <source>
        <strain evidence="10 11">NBRC 12334</strain>
    </source>
</reference>
<organism evidence="10 11">
    <name type="scientific">Brevibacillus parabrevis</name>
    <dbReference type="NCBI Taxonomy" id="54914"/>
    <lineage>
        <taxon>Bacteria</taxon>
        <taxon>Bacillati</taxon>
        <taxon>Bacillota</taxon>
        <taxon>Bacilli</taxon>
        <taxon>Bacillales</taxon>
        <taxon>Paenibacillaceae</taxon>
        <taxon>Brevibacillus</taxon>
    </lineage>
</organism>
<comment type="caution">
    <text evidence="10">The sequence shown here is derived from an EMBL/GenBank/DDBJ whole genome shotgun (WGS) entry which is preliminary data.</text>
</comment>
<dbReference type="AlphaFoldDB" id="A0A4Y3PJM8"/>
<dbReference type="InterPro" id="IPR002491">
    <property type="entry name" value="ABC_transptr_periplasmic_BD"/>
</dbReference>
<dbReference type="GO" id="GO:1901678">
    <property type="term" value="P:iron coordination entity transport"/>
    <property type="evidence" value="ECO:0007669"/>
    <property type="project" value="UniProtKB-ARBA"/>
</dbReference>
<dbReference type="PROSITE" id="PS01124">
    <property type="entry name" value="HTH_ARAC_FAMILY_2"/>
    <property type="match status" value="1"/>
</dbReference>
<evidence type="ECO:0000313" key="10">
    <source>
        <dbReference type="EMBL" id="GEB32176.1"/>
    </source>
</evidence>
<keyword evidence="3" id="KW-0813">Transport</keyword>
<dbReference type="GeneID" id="87615081"/>
<dbReference type="SMART" id="SM00342">
    <property type="entry name" value="HTH_ARAC"/>
    <property type="match status" value="1"/>
</dbReference>
<dbReference type="Pfam" id="PF12833">
    <property type="entry name" value="HTH_18"/>
    <property type="match status" value="1"/>
</dbReference>
<keyword evidence="7" id="KW-0804">Transcription</keyword>
<dbReference type="InterPro" id="IPR018062">
    <property type="entry name" value="HTH_AraC-typ_CS"/>
</dbReference>
<dbReference type="GO" id="GO:0003700">
    <property type="term" value="F:DNA-binding transcription factor activity"/>
    <property type="evidence" value="ECO:0007669"/>
    <property type="project" value="InterPro"/>
</dbReference>
<dbReference type="Proteomes" id="UP000316882">
    <property type="component" value="Unassembled WGS sequence"/>
</dbReference>
<evidence type="ECO:0000256" key="5">
    <source>
        <dbReference type="ARBA" id="ARBA00023015"/>
    </source>
</evidence>
<evidence type="ECO:0000256" key="6">
    <source>
        <dbReference type="ARBA" id="ARBA00023125"/>
    </source>
</evidence>
<dbReference type="InterPro" id="IPR009057">
    <property type="entry name" value="Homeodomain-like_sf"/>
</dbReference>
<dbReference type="PANTHER" id="PTHR30532">
    <property type="entry name" value="IRON III DICITRATE-BINDING PERIPLASMIC PROTEIN"/>
    <property type="match status" value="1"/>
</dbReference>
<evidence type="ECO:0000256" key="2">
    <source>
        <dbReference type="ARBA" id="ARBA00008814"/>
    </source>
</evidence>
<evidence type="ECO:0000256" key="4">
    <source>
        <dbReference type="ARBA" id="ARBA00022729"/>
    </source>
</evidence>
<evidence type="ECO:0000256" key="3">
    <source>
        <dbReference type="ARBA" id="ARBA00022448"/>
    </source>
</evidence>
<protein>
    <recommendedName>
        <fullName evidence="12">AraC family transcriptional regulator</fullName>
    </recommendedName>
</protein>
<evidence type="ECO:0000259" key="8">
    <source>
        <dbReference type="PROSITE" id="PS01124"/>
    </source>
</evidence>
<comment type="similarity">
    <text evidence="2">Belongs to the bacterial solute-binding protein 8 family.</text>
</comment>
<name>A0A4Y3PJM8_BREPA</name>
<dbReference type="PANTHER" id="PTHR30532:SF26">
    <property type="entry name" value="IRON(3+)-HYDROXAMATE-BINDING PROTEIN FHUD"/>
    <property type="match status" value="1"/>
</dbReference>
<dbReference type="GO" id="GO:0043565">
    <property type="term" value="F:sequence-specific DNA binding"/>
    <property type="evidence" value="ECO:0007669"/>
    <property type="project" value="InterPro"/>
</dbReference>
<evidence type="ECO:0008006" key="12">
    <source>
        <dbReference type="Google" id="ProtNLM"/>
    </source>
</evidence>
<sequence length="649" mass="73567">MDIDEHLRLWDHATVKILDVRQVMLDPHEKRSAYRLPASFFLLVTRGRAYAAVDGVLQMFAPFKVVHGGKGTQLEIVQTLEALEYYLICYKATMPLSCKSELLQALEQHRPFHAPFAMEPRSPLALLDIVQNMQGLVGQEGQWEKLRIKSLFYQFLLEVYGQLRDDHNRVTTTDPVTQAMTYMKTHFAQPITVEFLADMFGLSPGYMARRFKSRTGTSVIEYVIQIRIQQAKTWLSQTDASLQEISSRIGYEDVYYFSRLFKKRTGLSPIEFKMSQRQHNPSARSESSIVPLSAHWYIDDVNNENHYHYLVKRKDPSSMYKMTRSSLPLTGLLSLLLFLSACSGGASLNAQPVSSQNASSAEAQTKSAEQAVAQTKTVSTIFGDVVIPAKANRIVTNNLLSSILAVGVTPVGALKPYIDNPFISQDVAGVESIGEEWTVSLEKVVALSPDLIIIDTNDKSEYEKYAKIAPTVAVPFGTFKNDHEEVRYYGKLLGREAEAEAWLAEYDRRAEAAKKKVEGLFPAGETFALMRWESDFRILGNRWGRGGQAIYDILQLNPPPIVKQELWGDTQQLSISEEVLDKYAGDHIFIVSGKDNRQFESNPMWKQLKAVKEGKVYWFESERYSYWDPITTIAQAEEIADMLVAKYRK</sequence>
<dbReference type="SUPFAM" id="SSF46689">
    <property type="entry name" value="Homeodomain-like"/>
    <property type="match status" value="2"/>
</dbReference>
<dbReference type="Gene3D" id="3.40.50.1980">
    <property type="entry name" value="Nitrogenase molybdenum iron protein domain"/>
    <property type="match status" value="2"/>
</dbReference>
<proteinExistence type="inferred from homology"/>
<dbReference type="SUPFAM" id="SSF53807">
    <property type="entry name" value="Helical backbone' metal receptor"/>
    <property type="match status" value="1"/>
</dbReference>
<dbReference type="InterPro" id="IPR018060">
    <property type="entry name" value="HTH_AraC"/>
</dbReference>
<evidence type="ECO:0000256" key="7">
    <source>
        <dbReference type="ARBA" id="ARBA00023163"/>
    </source>
</evidence>
<dbReference type="PROSITE" id="PS50983">
    <property type="entry name" value="FE_B12_PBP"/>
    <property type="match status" value="1"/>
</dbReference>
<keyword evidence="11" id="KW-1185">Reference proteome</keyword>
<dbReference type="RefSeq" id="WP_122966187.1">
    <property type="nucleotide sequence ID" value="NZ_BJMH01000006.1"/>
</dbReference>
<feature type="domain" description="HTH araC/xylS-type" evidence="8">
    <location>
        <begin position="177"/>
        <end position="275"/>
    </location>
</feature>
<comment type="subcellular location">
    <subcellularLocation>
        <location evidence="1">Cell envelope</location>
    </subcellularLocation>
</comment>
<dbReference type="PROSITE" id="PS00041">
    <property type="entry name" value="HTH_ARAC_FAMILY_1"/>
    <property type="match status" value="1"/>
</dbReference>